<dbReference type="AlphaFoldDB" id="A0A2A3EKG4"/>
<dbReference type="Gene3D" id="1.25.40.10">
    <property type="entry name" value="Tetratricopeptide repeat domain"/>
    <property type="match status" value="3"/>
</dbReference>
<accession>A0A2A3EKG4</accession>
<dbReference type="InterPro" id="IPR052628">
    <property type="entry name" value="CFAP70"/>
</dbReference>
<dbReference type="SUPFAM" id="SSF48452">
    <property type="entry name" value="TPR-like"/>
    <property type="match status" value="2"/>
</dbReference>
<dbReference type="InterPro" id="IPR011990">
    <property type="entry name" value="TPR-like_helical_dom_sf"/>
</dbReference>
<dbReference type="PANTHER" id="PTHR44314:SF1">
    <property type="entry name" value="CILIA- AND FLAGELLA-ASSOCIATED PROTEIN 70"/>
    <property type="match status" value="1"/>
</dbReference>
<dbReference type="STRING" id="94128.A0A2A3EKG4"/>
<dbReference type="Proteomes" id="UP000242457">
    <property type="component" value="Unassembled WGS sequence"/>
</dbReference>
<evidence type="ECO:0000313" key="4">
    <source>
        <dbReference type="Proteomes" id="UP000242457"/>
    </source>
</evidence>
<name>A0A2A3EKG4_APICC</name>
<dbReference type="EMBL" id="KZ288219">
    <property type="protein sequence ID" value="PBC32265.1"/>
    <property type="molecule type" value="Genomic_DNA"/>
</dbReference>
<sequence length="1002" mass="117471">MFQKNIIPKMEEWVQWQNIKNEKNIEITIHAIENIFRKEDVNVLFIVEHNGTVLGESNPILIKSTFDELSTSIINFNVNLPVIPNDKENINSIVSIPILIKAVEIIENDEESIQSISEEFKKNESKKKSIFSTKSGLFPTSKLFGICNFDIIPIILGEKEFSEKLILETPNFFFDGNLVSWQNLPRLTITASQNHLPVNLSTLITDANNIFNLFYITVESLYNIPETFTDNFKYKAGTIMYSDSEIPKNLIFDQGTWTKHRDIERTKRWNTLRYVENRAQLSKYKLDCDFMGIKNEFKKQFDLAKKISQDIPRIEWNSLIRCVMWDKGLQTIRDHITKYKLWPFQFEITTAGSPMKFKNDLSARKQLYQCYIDISELLFPGRTSCRAVGQLYTYNSTDLSEKLGIDQNIFVLELSRKDLKEKDKKSKVEKSKNNSQSNQSEIEVIKNQSEPIFNENGEPTIVVVDIEFYEPLVACKIEEDFTYLIDEVMSKMEKKPLYVYSSKVAEEQYKHCIQKLAEILTESYRDFYEENKGKTSTGQRPQETYCFDPKLDEITCFKQYLYKTGLYLNIRNTLRMKIPILIDQKFKLPMNFVGSKESHNIIASMYVYLVEQMHLALNEIIECRFTKNNENDLNKKKEHINLQMTHFYAEETYELGNLDEAKQNYLKLIQSNKNDPYAWTLYAVFLKKISDIEGAKQCCLEAIMLDRQHPIAIIFHTLGVDLTLRIAEKCMQDKTRIVILDQKPLLWSTDYCPKNNLYINIVIFLLKLNFCEFAEMALAQEMSISNRSIHVLYYMAVEHYLSNRYEDALSHLNEIRCNYGMDYSISSLMGHCYFKMGNIEKGIEFYQHAHMLFDRPKDLHLVEIRLGYHYHNYGDFDRAKKIFLSVCKFSPSCITWLGVGKSCYESGQFHEAEISLSEANRLNNQNPEVWGYLCLLNMTLRRYDEFIQCYAEMIKYQNNLTDRKLWLRITNMMEALNYTPSNLIETNDLVKDHNTEGSEEQC</sequence>
<dbReference type="InterPro" id="IPR019734">
    <property type="entry name" value="TPR_rpt"/>
</dbReference>
<organism evidence="3 4">
    <name type="scientific">Apis cerana cerana</name>
    <name type="common">Oriental honeybee</name>
    <dbReference type="NCBI Taxonomy" id="94128"/>
    <lineage>
        <taxon>Eukaryota</taxon>
        <taxon>Metazoa</taxon>
        <taxon>Ecdysozoa</taxon>
        <taxon>Arthropoda</taxon>
        <taxon>Hexapoda</taxon>
        <taxon>Insecta</taxon>
        <taxon>Pterygota</taxon>
        <taxon>Neoptera</taxon>
        <taxon>Endopterygota</taxon>
        <taxon>Hymenoptera</taxon>
        <taxon>Apocrita</taxon>
        <taxon>Aculeata</taxon>
        <taxon>Apoidea</taxon>
        <taxon>Anthophila</taxon>
        <taxon>Apidae</taxon>
        <taxon>Apis</taxon>
    </lineage>
</organism>
<keyword evidence="4" id="KW-1185">Reference proteome</keyword>
<dbReference type="Pfam" id="PF13181">
    <property type="entry name" value="TPR_8"/>
    <property type="match status" value="1"/>
</dbReference>
<dbReference type="OrthoDB" id="10262375at2759"/>
<dbReference type="GO" id="GO:0060271">
    <property type="term" value="P:cilium assembly"/>
    <property type="evidence" value="ECO:0007669"/>
    <property type="project" value="TreeGrafter"/>
</dbReference>
<evidence type="ECO:0000256" key="1">
    <source>
        <dbReference type="ARBA" id="ARBA00022737"/>
    </source>
</evidence>
<keyword evidence="2" id="KW-0802">TPR repeat</keyword>
<dbReference type="PANTHER" id="PTHR44314">
    <property type="entry name" value="CILIA- AND FLAGELLA-ASSOCIATED PROTEIN 70"/>
    <property type="match status" value="1"/>
</dbReference>
<dbReference type="SMART" id="SM00028">
    <property type="entry name" value="TPR"/>
    <property type="match status" value="4"/>
</dbReference>
<protein>
    <submittedName>
        <fullName evidence="3">Tetratricopeptide repeat protein</fullName>
    </submittedName>
</protein>
<evidence type="ECO:0000256" key="2">
    <source>
        <dbReference type="ARBA" id="ARBA00022803"/>
    </source>
</evidence>
<dbReference type="GO" id="GO:0031514">
    <property type="term" value="C:motile cilium"/>
    <property type="evidence" value="ECO:0007669"/>
    <property type="project" value="TreeGrafter"/>
</dbReference>
<gene>
    <name evidence="3" type="ORF">APICC_09172</name>
</gene>
<dbReference type="GO" id="GO:0070062">
    <property type="term" value="C:extracellular exosome"/>
    <property type="evidence" value="ECO:0007669"/>
    <property type="project" value="TreeGrafter"/>
</dbReference>
<proteinExistence type="predicted"/>
<reference evidence="3 4" key="1">
    <citation type="submission" date="2014-07" db="EMBL/GenBank/DDBJ databases">
        <title>Genomic and transcriptomic analysis on Apis cerana provide comprehensive insights into honey bee biology.</title>
        <authorList>
            <person name="Diao Q."/>
            <person name="Sun L."/>
            <person name="Zheng H."/>
            <person name="Zheng H."/>
            <person name="Xu S."/>
            <person name="Wang S."/>
            <person name="Zeng Z."/>
            <person name="Hu F."/>
            <person name="Su S."/>
            <person name="Wu J."/>
        </authorList>
    </citation>
    <scope>NUCLEOTIDE SEQUENCE [LARGE SCALE GENOMIC DNA]</scope>
    <source>
        <tissue evidence="3">Pupae without intestine</tissue>
    </source>
</reference>
<keyword evidence="1" id="KW-0677">Repeat</keyword>
<dbReference type="GO" id="GO:0003341">
    <property type="term" value="P:cilium movement"/>
    <property type="evidence" value="ECO:0007669"/>
    <property type="project" value="TreeGrafter"/>
</dbReference>
<evidence type="ECO:0000313" key="3">
    <source>
        <dbReference type="EMBL" id="PBC32265.1"/>
    </source>
</evidence>